<organism evidence="2 3">
    <name type="scientific">Vallicoccus soli</name>
    <dbReference type="NCBI Taxonomy" id="2339232"/>
    <lineage>
        <taxon>Bacteria</taxon>
        <taxon>Bacillati</taxon>
        <taxon>Actinomycetota</taxon>
        <taxon>Actinomycetes</taxon>
        <taxon>Motilibacterales</taxon>
        <taxon>Vallicoccaceae</taxon>
        <taxon>Vallicoccus</taxon>
    </lineage>
</organism>
<dbReference type="EMBL" id="QZEZ01000003">
    <property type="protein sequence ID" value="RJK96411.1"/>
    <property type="molecule type" value="Genomic_DNA"/>
</dbReference>
<protein>
    <submittedName>
        <fullName evidence="2">Uncharacterized protein</fullName>
    </submittedName>
</protein>
<comment type="caution">
    <text evidence="2">The sequence shown here is derived from an EMBL/GenBank/DDBJ whole genome shotgun (WGS) entry which is preliminary data.</text>
</comment>
<reference evidence="2 3" key="1">
    <citation type="submission" date="2018-09" db="EMBL/GenBank/DDBJ databases">
        <title>YIM 75000 draft genome.</title>
        <authorList>
            <person name="Tang S."/>
            <person name="Feng Y."/>
        </authorList>
    </citation>
    <scope>NUCLEOTIDE SEQUENCE [LARGE SCALE GENOMIC DNA]</scope>
    <source>
        <strain evidence="2 3">YIM 75000</strain>
    </source>
</reference>
<evidence type="ECO:0000256" key="1">
    <source>
        <dbReference type="SAM" id="MobiDB-lite"/>
    </source>
</evidence>
<gene>
    <name evidence="2" type="ORF">D5H78_09285</name>
</gene>
<keyword evidence="3" id="KW-1185">Reference proteome</keyword>
<feature type="region of interest" description="Disordered" evidence="1">
    <location>
        <begin position="82"/>
        <end position="104"/>
    </location>
</feature>
<evidence type="ECO:0000313" key="2">
    <source>
        <dbReference type="EMBL" id="RJK96411.1"/>
    </source>
</evidence>
<name>A0A3A3Z009_9ACTN</name>
<feature type="compositionally biased region" description="Basic residues" evidence="1">
    <location>
        <begin position="94"/>
        <end position="104"/>
    </location>
</feature>
<evidence type="ECO:0000313" key="3">
    <source>
        <dbReference type="Proteomes" id="UP000265614"/>
    </source>
</evidence>
<sequence length="163" mass="17805">MDGARGGSPHRCTLRPMATCEHCDRETTTAASCRPWAVRTARGDLPTLRLGRERVHVVGLEDLWEEDLDELDELDELHELDGLDGAGAYDPHRPGRRARPRPRRTPALVRVPLPRRCGDCGTLPGGYHHPGCDAAECPACGHQLFTCGCAEDEPVPLDGARAL</sequence>
<accession>A0A3A3Z009</accession>
<dbReference type="AlphaFoldDB" id="A0A3A3Z009"/>
<proteinExistence type="predicted"/>
<dbReference type="Proteomes" id="UP000265614">
    <property type="component" value="Unassembled WGS sequence"/>
</dbReference>